<dbReference type="GO" id="GO:0005634">
    <property type="term" value="C:nucleus"/>
    <property type="evidence" value="ECO:0007669"/>
    <property type="project" value="UniProtKB-SubCell"/>
</dbReference>
<dbReference type="GO" id="GO:0004402">
    <property type="term" value="F:histone acetyltransferase activity"/>
    <property type="evidence" value="ECO:0007669"/>
    <property type="project" value="TreeGrafter"/>
</dbReference>
<feature type="binding site" evidence="8">
    <location>
        <position position="178"/>
    </location>
    <ligand>
        <name>Zn(2+)</name>
        <dbReference type="ChEBI" id="CHEBI:29105"/>
        <label>1</label>
    </ligand>
</feature>
<dbReference type="SUPFAM" id="SSF57903">
    <property type="entry name" value="FYVE/PHD zinc finger"/>
    <property type="match status" value="1"/>
</dbReference>
<dbReference type="InterPro" id="IPR019787">
    <property type="entry name" value="Znf_PHD-finger"/>
</dbReference>
<feature type="site" description="Histone H3K4me3 binding" evidence="7">
    <location>
        <position position="152"/>
    </location>
</feature>
<keyword evidence="5 8" id="KW-0862">Zinc</keyword>
<feature type="compositionally biased region" description="Basic and acidic residues" evidence="10">
    <location>
        <begin position="1"/>
        <end position="11"/>
    </location>
</feature>
<feature type="binding site" evidence="8">
    <location>
        <position position="155"/>
    </location>
    <ligand>
        <name>Zn(2+)</name>
        <dbReference type="ChEBI" id="CHEBI:29105"/>
        <label>1</label>
    </ligand>
</feature>
<dbReference type="GO" id="GO:0008270">
    <property type="term" value="F:zinc ion binding"/>
    <property type="evidence" value="ECO:0007669"/>
    <property type="project" value="UniProtKB-KW"/>
</dbReference>
<dbReference type="InterPro" id="IPR011011">
    <property type="entry name" value="Znf_FYVE_PHD"/>
</dbReference>
<feature type="site" description="Histone H3K4me3 binding" evidence="7">
    <location>
        <position position="167"/>
    </location>
</feature>
<gene>
    <name evidence="12" type="ORF">CRHIZ90672A_00003586</name>
</gene>
<dbReference type="PROSITE" id="PS50016">
    <property type="entry name" value="ZF_PHD_2"/>
    <property type="match status" value="1"/>
</dbReference>
<feature type="compositionally biased region" description="Acidic residues" evidence="10">
    <location>
        <begin position="131"/>
        <end position="143"/>
    </location>
</feature>
<dbReference type="InterPro" id="IPR001965">
    <property type="entry name" value="Znf_PHD"/>
</dbReference>
<evidence type="ECO:0000256" key="1">
    <source>
        <dbReference type="ARBA" id="ARBA00004123"/>
    </source>
</evidence>
<feature type="binding site" evidence="8">
    <location>
        <position position="196"/>
    </location>
    <ligand>
        <name>Zn(2+)</name>
        <dbReference type="ChEBI" id="CHEBI:29105"/>
        <label>2</label>
    </ligand>
</feature>
<evidence type="ECO:0000256" key="2">
    <source>
        <dbReference type="ARBA" id="ARBA00010210"/>
    </source>
</evidence>
<keyword evidence="3 8" id="KW-0479">Metal-binding</keyword>
<dbReference type="PANTHER" id="PTHR10333:SF94">
    <property type="entry name" value="FINGER DOMAIN PROTEIN, PUTATIVE (AFU_ORTHOLOGUE AFUA_3G11940)-RELATED"/>
    <property type="match status" value="1"/>
</dbReference>
<protein>
    <recommendedName>
        <fullName evidence="11">PHD-type domain-containing protein</fullName>
    </recommendedName>
</protein>
<dbReference type="InterPro" id="IPR028651">
    <property type="entry name" value="ING_fam"/>
</dbReference>
<evidence type="ECO:0000256" key="3">
    <source>
        <dbReference type="ARBA" id="ARBA00022723"/>
    </source>
</evidence>
<feature type="site" description="Histone H3K4me3 binding" evidence="7">
    <location>
        <position position="176"/>
    </location>
</feature>
<dbReference type="AlphaFoldDB" id="A0A9N9VPH7"/>
<feature type="binding site" evidence="8">
    <location>
        <position position="166"/>
    </location>
    <ligand>
        <name>Zn(2+)</name>
        <dbReference type="ChEBI" id="CHEBI:29105"/>
        <label>2</label>
    </ligand>
</feature>
<keyword evidence="4 9" id="KW-0863">Zinc-finger</keyword>
<evidence type="ECO:0000256" key="5">
    <source>
        <dbReference type="ARBA" id="ARBA00022833"/>
    </source>
</evidence>
<evidence type="ECO:0000256" key="6">
    <source>
        <dbReference type="ARBA" id="ARBA00023242"/>
    </source>
</evidence>
<feature type="binding site" evidence="8">
    <location>
        <position position="199"/>
    </location>
    <ligand>
        <name>Zn(2+)</name>
        <dbReference type="ChEBI" id="CHEBI:29105"/>
        <label>2</label>
    </ligand>
</feature>
<feature type="compositionally biased region" description="Basic and acidic residues" evidence="10">
    <location>
        <begin position="110"/>
        <end position="130"/>
    </location>
</feature>
<dbReference type="Pfam" id="PF00628">
    <property type="entry name" value="PHD"/>
    <property type="match status" value="1"/>
</dbReference>
<dbReference type="OrthoDB" id="3468019at2759"/>
<feature type="domain" description="PHD-type" evidence="11">
    <location>
        <begin position="150"/>
        <end position="202"/>
    </location>
</feature>
<reference evidence="12" key="1">
    <citation type="submission" date="2021-10" db="EMBL/GenBank/DDBJ databases">
        <authorList>
            <person name="Piombo E."/>
        </authorList>
    </citation>
    <scope>NUCLEOTIDE SEQUENCE</scope>
</reference>
<dbReference type="GO" id="GO:0006355">
    <property type="term" value="P:regulation of DNA-templated transcription"/>
    <property type="evidence" value="ECO:0007669"/>
    <property type="project" value="TreeGrafter"/>
</dbReference>
<feature type="site" description="Histone H3K4me3 binding" evidence="7">
    <location>
        <position position="163"/>
    </location>
</feature>
<sequence>MSPIRGWEHTRMSRHTPTPEPRPDWVEKQQHRPATRASPMVPRDRVDLSQSNTECFTHHTISKDSTAGSQASCNELLAELGKKQVSPWALGSNGLLRTFLSRHSLRGQSEWRDMPHSGHSRLSVDYKDQDQDGEMEDVDDEGNPIDPNEPRYCICNRVSFGTMIQCDNVDGCKEEWFHLQCVGLEEIPARTTKWYCPDCRRVLNIGERGEVSARGVRK</sequence>
<evidence type="ECO:0000313" key="13">
    <source>
        <dbReference type="Proteomes" id="UP000696573"/>
    </source>
</evidence>
<organism evidence="12 13">
    <name type="scientific">Clonostachys rhizophaga</name>
    <dbReference type="NCBI Taxonomy" id="160324"/>
    <lineage>
        <taxon>Eukaryota</taxon>
        <taxon>Fungi</taxon>
        <taxon>Dikarya</taxon>
        <taxon>Ascomycota</taxon>
        <taxon>Pezizomycotina</taxon>
        <taxon>Sordariomycetes</taxon>
        <taxon>Hypocreomycetidae</taxon>
        <taxon>Hypocreales</taxon>
        <taxon>Bionectriaceae</taxon>
        <taxon>Clonostachys</taxon>
    </lineage>
</organism>
<dbReference type="SMART" id="SM00249">
    <property type="entry name" value="PHD"/>
    <property type="match status" value="1"/>
</dbReference>
<feature type="binding site" evidence="8">
    <location>
        <position position="153"/>
    </location>
    <ligand>
        <name>Zn(2+)</name>
        <dbReference type="ChEBI" id="CHEBI:29105"/>
        <label>1</label>
    </ligand>
</feature>
<evidence type="ECO:0000256" key="8">
    <source>
        <dbReference type="PIRSR" id="PIRSR628651-51"/>
    </source>
</evidence>
<keyword evidence="13" id="KW-1185">Reference proteome</keyword>
<feature type="region of interest" description="Disordered" evidence="10">
    <location>
        <begin position="1"/>
        <end position="47"/>
    </location>
</feature>
<evidence type="ECO:0000259" key="11">
    <source>
        <dbReference type="PROSITE" id="PS50016"/>
    </source>
</evidence>
<evidence type="ECO:0000256" key="7">
    <source>
        <dbReference type="PIRSR" id="PIRSR628651-50"/>
    </source>
</evidence>
<dbReference type="InterPro" id="IPR013083">
    <property type="entry name" value="Znf_RING/FYVE/PHD"/>
</dbReference>
<evidence type="ECO:0000256" key="9">
    <source>
        <dbReference type="PROSITE-ProRule" id="PRU00146"/>
    </source>
</evidence>
<keyword evidence="6" id="KW-0539">Nucleus</keyword>
<dbReference type="Gene3D" id="3.30.40.10">
    <property type="entry name" value="Zinc/RING finger domain, C3HC4 (zinc finger)"/>
    <property type="match status" value="1"/>
</dbReference>
<dbReference type="Proteomes" id="UP000696573">
    <property type="component" value="Unassembled WGS sequence"/>
</dbReference>
<comment type="subcellular location">
    <subcellularLocation>
        <location evidence="1">Nucleus</location>
    </subcellularLocation>
</comment>
<feature type="compositionally biased region" description="Basic and acidic residues" evidence="10">
    <location>
        <begin position="21"/>
        <end position="30"/>
    </location>
</feature>
<dbReference type="PANTHER" id="PTHR10333">
    <property type="entry name" value="INHIBITOR OF GROWTH PROTEIN"/>
    <property type="match status" value="1"/>
</dbReference>
<evidence type="ECO:0000256" key="10">
    <source>
        <dbReference type="SAM" id="MobiDB-lite"/>
    </source>
</evidence>
<dbReference type="CDD" id="cd15505">
    <property type="entry name" value="PHD_ING"/>
    <property type="match status" value="1"/>
</dbReference>
<comment type="caution">
    <text evidence="12">The sequence shown here is derived from an EMBL/GenBank/DDBJ whole genome shotgun (WGS) entry which is preliminary data.</text>
</comment>
<evidence type="ECO:0000313" key="12">
    <source>
        <dbReference type="EMBL" id="CAH0027064.1"/>
    </source>
</evidence>
<evidence type="ECO:0000256" key="4">
    <source>
        <dbReference type="ARBA" id="ARBA00022771"/>
    </source>
</evidence>
<proteinExistence type="inferred from homology"/>
<feature type="binding site" evidence="8">
    <location>
        <position position="181"/>
    </location>
    <ligand>
        <name>Zn(2+)</name>
        <dbReference type="ChEBI" id="CHEBI:29105"/>
        <label>1</label>
    </ligand>
</feature>
<feature type="region of interest" description="Disordered" evidence="10">
    <location>
        <begin position="110"/>
        <end position="143"/>
    </location>
</feature>
<dbReference type="GO" id="GO:0000123">
    <property type="term" value="C:histone acetyltransferase complex"/>
    <property type="evidence" value="ECO:0007669"/>
    <property type="project" value="TreeGrafter"/>
</dbReference>
<name>A0A9N9VPH7_9HYPO</name>
<feature type="binding site" evidence="8">
    <location>
        <position position="172"/>
    </location>
    <ligand>
        <name>Zn(2+)</name>
        <dbReference type="ChEBI" id="CHEBI:29105"/>
        <label>2</label>
    </ligand>
</feature>
<comment type="similarity">
    <text evidence="2">Belongs to the ING family.</text>
</comment>
<accession>A0A9N9VPH7</accession>
<dbReference type="EMBL" id="CABFNQ020000726">
    <property type="protein sequence ID" value="CAH0027064.1"/>
    <property type="molecule type" value="Genomic_DNA"/>
</dbReference>